<keyword evidence="3" id="KW-1185">Reference proteome</keyword>
<evidence type="ECO:0000313" key="3">
    <source>
        <dbReference type="Proteomes" id="UP000265520"/>
    </source>
</evidence>
<keyword evidence="1" id="KW-1133">Transmembrane helix</keyword>
<dbReference type="EMBL" id="LXQA010044958">
    <property type="protein sequence ID" value="MCI01015.1"/>
    <property type="molecule type" value="Genomic_DNA"/>
</dbReference>
<accession>A0A392NRA7</accession>
<dbReference type="AlphaFoldDB" id="A0A392NRA7"/>
<evidence type="ECO:0000313" key="2">
    <source>
        <dbReference type="EMBL" id="MCI01015.1"/>
    </source>
</evidence>
<name>A0A392NRA7_9FABA</name>
<feature type="non-terminal residue" evidence="2">
    <location>
        <position position="162"/>
    </location>
</feature>
<keyword evidence="1" id="KW-0812">Transmembrane</keyword>
<organism evidence="2 3">
    <name type="scientific">Trifolium medium</name>
    <dbReference type="NCBI Taxonomy" id="97028"/>
    <lineage>
        <taxon>Eukaryota</taxon>
        <taxon>Viridiplantae</taxon>
        <taxon>Streptophyta</taxon>
        <taxon>Embryophyta</taxon>
        <taxon>Tracheophyta</taxon>
        <taxon>Spermatophyta</taxon>
        <taxon>Magnoliopsida</taxon>
        <taxon>eudicotyledons</taxon>
        <taxon>Gunneridae</taxon>
        <taxon>Pentapetalae</taxon>
        <taxon>rosids</taxon>
        <taxon>fabids</taxon>
        <taxon>Fabales</taxon>
        <taxon>Fabaceae</taxon>
        <taxon>Papilionoideae</taxon>
        <taxon>50 kb inversion clade</taxon>
        <taxon>NPAAA clade</taxon>
        <taxon>Hologalegina</taxon>
        <taxon>IRL clade</taxon>
        <taxon>Trifolieae</taxon>
        <taxon>Trifolium</taxon>
    </lineage>
</organism>
<feature type="transmembrane region" description="Helical" evidence="1">
    <location>
        <begin position="99"/>
        <end position="125"/>
    </location>
</feature>
<evidence type="ECO:0000256" key="1">
    <source>
        <dbReference type="SAM" id="Phobius"/>
    </source>
</evidence>
<reference evidence="2 3" key="1">
    <citation type="journal article" date="2018" name="Front. Plant Sci.">
        <title>Red Clover (Trifolium pratense) and Zigzag Clover (T. medium) - A Picture of Genomic Similarities and Differences.</title>
        <authorList>
            <person name="Dluhosova J."/>
            <person name="Istvanek J."/>
            <person name="Nedelnik J."/>
            <person name="Repkova J."/>
        </authorList>
    </citation>
    <scope>NUCLEOTIDE SEQUENCE [LARGE SCALE GENOMIC DNA]</scope>
    <source>
        <strain evidence="3">cv. 10/8</strain>
        <tissue evidence="2">Leaf</tissue>
    </source>
</reference>
<feature type="transmembrane region" description="Helical" evidence="1">
    <location>
        <begin position="21"/>
        <end position="44"/>
    </location>
</feature>
<keyword evidence="1" id="KW-0472">Membrane</keyword>
<comment type="caution">
    <text evidence="2">The sequence shown here is derived from an EMBL/GenBank/DDBJ whole genome shotgun (WGS) entry which is preliminary data.</text>
</comment>
<proteinExistence type="predicted"/>
<dbReference type="Proteomes" id="UP000265520">
    <property type="component" value="Unassembled WGS sequence"/>
</dbReference>
<protein>
    <submittedName>
        <fullName evidence="2">Uncharacterized protein</fullName>
    </submittedName>
</protein>
<sequence length="162" mass="17510">MLDIIEECLIRLIKVNIHSNIIMRSIILLMELIWLVGTTTVGSFQRPDNVELVVWDLAYAALADANAEPVAGLTGFVMVYVVAGTIVADAEAVTGLTGFVMVSAVVGAIVADVEAVVGLTGFLMIDQSHSKYPHILLVSSELTKMYNPDPGYVLYAFPRKTP</sequence>